<comment type="similarity">
    <text evidence="3">Belongs to the LAMTOR5 family.</text>
</comment>
<keyword evidence="5" id="KW-0458">Lysosome</keyword>
<evidence type="ECO:0000256" key="1">
    <source>
        <dbReference type="ARBA" id="ARBA00004371"/>
    </source>
</evidence>
<dbReference type="GO" id="GO:0005085">
    <property type="term" value="F:guanyl-nucleotide exchange factor activity"/>
    <property type="evidence" value="ECO:0007669"/>
    <property type="project" value="TreeGrafter"/>
</dbReference>
<organism evidence="7">
    <name type="scientific">Amphora coffeiformis</name>
    <dbReference type="NCBI Taxonomy" id="265554"/>
    <lineage>
        <taxon>Eukaryota</taxon>
        <taxon>Sar</taxon>
        <taxon>Stramenopiles</taxon>
        <taxon>Ochrophyta</taxon>
        <taxon>Bacillariophyta</taxon>
        <taxon>Bacillariophyceae</taxon>
        <taxon>Bacillariophycidae</taxon>
        <taxon>Thalassiophysales</taxon>
        <taxon>Catenulaceae</taxon>
        <taxon>Amphora</taxon>
    </lineage>
</organism>
<dbReference type="AlphaFoldDB" id="A0A7S3P861"/>
<accession>A0A7S3P861</accession>
<dbReference type="GO" id="GO:0005764">
    <property type="term" value="C:lysosome"/>
    <property type="evidence" value="ECO:0007669"/>
    <property type="project" value="UniProtKB-SubCell"/>
</dbReference>
<evidence type="ECO:0000313" key="7">
    <source>
        <dbReference type="EMBL" id="CAE0410572.1"/>
    </source>
</evidence>
<dbReference type="EMBL" id="HBIM01009494">
    <property type="protein sequence ID" value="CAE0410572.1"/>
    <property type="molecule type" value="Transcribed_RNA"/>
</dbReference>
<sequence>MSGLNSALVDSIVTGSDRQDVGGILCNDPHGLCVATKGAIPSPEQAGVYTNLVRLASKLQKGAQQQQQAPPPLITLEMADKAILVKDYAGYAVAVQIPKSSSPVALSDDAKEDSET</sequence>
<evidence type="ECO:0000256" key="3">
    <source>
        <dbReference type="ARBA" id="ARBA00007795"/>
    </source>
</evidence>
<keyword evidence="4" id="KW-0963">Cytoplasm</keyword>
<evidence type="ECO:0000256" key="6">
    <source>
        <dbReference type="ARBA" id="ARBA00032692"/>
    </source>
</evidence>
<dbReference type="PANTHER" id="PTHR13342">
    <property type="entry name" value="RAGULATOR COMPLEX PROTEIN LAMTOR5"/>
    <property type="match status" value="1"/>
</dbReference>
<protein>
    <recommendedName>
        <fullName evidence="6">Late endosomal/lysosomal adaptor and MAPK and MTOR activator 5</fullName>
    </recommendedName>
</protein>
<dbReference type="GO" id="GO:1904263">
    <property type="term" value="P:positive regulation of TORC1 signaling"/>
    <property type="evidence" value="ECO:0007669"/>
    <property type="project" value="TreeGrafter"/>
</dbReference>
<comment type="subcellular location">
    <subcellularLocation>
        <location evidence="2">Cytoplasm</location>
    </subcellularLocation>
    <subcellularLocation>
        <location evidence="1">Lysosome</location>
    </subcellularLocation>
</comment>
<dbReference type="Gene3D" id="3.30.450.30">
    <property type="entry name" value="Dynein light chain 2a, cytoplasmic"/>
    <property type="match status" value="1"/>
</dbReference>
<gene>
    <name evidence="7" type="ORF">ACOF00016_LOCUS8023</name>
</gene>
<evidence type="ECO:0000256" key="2">
    <source>
        <dbReference type="ARBA" id="ARBA00004496"/>
    </source>
</evidence>
<dbReference type="GO" id="GO:0071230">
    <property type="term" value="P:cellular response to amino acid stimulus"/>
    <property type="evidence" value="ECO:0007669"/>
    <property type="project" value="TreeGrafter"/>
</dbReference>
<evidence type="ECO:0000256" key="5">
    <source>
        <dbReference type="ARBA" id="ARBA00023228"/>
    </source>
</evidence>
<dbReference type="Pfam" id="PF16672">
    <property type="entry name" value="LAMTOR5"/>
    <property type="match status" value="1"/>
</dbReference>
<reference evidence="7" key="1">
    <citation type="submission" date="2021-01" db="EMBL/GenBank/DDBJ databases">
        <authorList>
            <person name="Corre E."/>
            <person name="Pelletier E."/>
            <person name="Niang G."/>
            <person name="Scheremetjew M."/>
            <person name="Finn R."/>
            <person name="Kale V."/>
            <person name="Holt S."/>
            <person name="Cochrane G."/>
            <person name="Meng A."/>
            <person name="Brown T."/>
            <person name="Cohen L."/>
        </authorList>
    </citation>
    <scope>NUCLEOTIDE SEQUENCE</scope>
    <source>
        <strain evidence="7">CCMP127</strain>
    </source>
</reference>
<proteinExistence type="inferred from homology"/>
<dbReference type="InterPro" id="IPR024135">
    <property type="entry name" value="LAMTOR5"/>
</dbReference>
<dbReference type="PANTHER" id="PTHR13342:SF2">
    <property type="entry name" value="RAGULATOR COMPLEX PROTEIN LAMTOR5"/>
    <property type="match status" value="1"/>
</dbReference>
<evidence type="ECO:0000256" key="4">
    <source>
        <dbReference type="ARBA" id="ARBA00022490"/>
    </source>
</evidence>
<dbReference type="GO" id="GO:0071986">
    <property type="term" value="C:Ragulator complex"/>
    <property type="evidence" value="ECO:0007669"/>
    <property type="project" value="InterPro"/>
</dbReference>
<name>A0A7S3P861_9STRA</name>